<accession>A0A7I9ZCC3</accession>
<feature type="region of interest" description="Disordered" evidence="1">
    <location>
        <begin position="1"/>
        <end position="114"/>
    </location>
</feature>
<evidence type="ECO:0000313" key="3">
    <source>
        <dbReference type="Proteomes" id="UP000465301"/>
    </source>
</evidence>
<evidence type="ECO:0000256" key="1">
    <source>
        <dbReference type="SAM" id="MobiDB-lite"/>
    </source>
</evidence>
<dbReference type="AlphaFoldDB" id="A0A7I9ZCC3"/>
<sequence length="114" mass="12277">MTAGQSARTAHSTSSTGSSTDAVGFSWVQAARPPQSVRPRGPNPVHEQTKRENYAAKHKNRRGAPTERERIGSDPGVDRRPDARTRPAGEGGSNRVFRRSGGSFGHVPQKYAIA</sequence>
<name>A0A7I9ZCC3_9MYCO</name>
<keyword evidence="3" id="KW-1185">Reference proteome</keyword>
<proteinExistence type="predicted"/>
<dbReference type="Proteomes" id="UP000465301">
    <property type="component" value="Unassembled WGS sequence"/>
</dbReference>
<gene>
    <name evidence="2" type="ORF">MTIM_45120</name>
</gene>
<feature type="compositionally biased region" description="Basic and acidic residues" evidence="1">
    <location>
        <begin position="64"/>
        <end position="87"/>
    </location>
</feature>
<organism evidence="2 3">
    <name type="scientific">Mycobacterium timonense</name>
    <dbReference type="NCBI Taxonomy" id="701043"/>
    <lineage>
        <taxon>Bacteria</taxon>
        <taxon>Bacillati</taxon>
        <taxon>Actinomycetota</taxon>
        <taxon>Actinomycetes</taxon>
        <taxon>Mycobacteriales</taxon>
        <taxon>Mycobacteriaceae</taxon>
        <taxon>Mycobacterium</taxon>
        <taxon>Mycobacterium avium complex (MAC)</taxon>
    </lineage>
</organism>
<feature type="compositionally biased region" description="Low complexity" evidence="1">
    <location>
        <begin position="1"/>
        <end position="22"/>
    </location>
</feature>
<reference evidence="2 3" key="1">
    <citation type="journal article" date="2019" name="Emerg. Microbes Infect.">
        <title>Comprehensive subspecies identification of 175 nontuberculous mycobacteria species based on 7547 genomic profiles.</title>
        <authorList>
            <person name="Matsumoto Y."/>
            <person name="Kinjo T."/>
            <person name="Motooka D."/>
            <person name="Nabeya D."/>
            <person name="Jung N."/>
            <person name="Uechi K."/>
            <person name="Horii T."/>
            <person name="Iida T."/>
            <person name="Fujita J."/>
            <person name="Nakamura S."/>
        </authorList>
    </citation>
    <scope>NUCLEOTIDE SEQUENCE [LARGE SCALE GENOMIC DNA]</scope>
    <source>
        <strain evidence="2 3">JCM 30726</strain>
    </source>
</reference>
<protein>
    <submittedName>
        <fullName evidence="2">Uncharacterized protein</fullName>
    </submittedName>
</protein>
<comment type="caution">
    <text evidence="2">The sequence shown here is derived from an EMBL/GenBank/DDBJ whole genome shotgun (WGS) entry which is preliminary data.</text>
</comment>
<evidence type="ECO:0000313" key="2">
    <source>
        <dbReference type="EMBL" id="GFG98633.1"/>
    </source>
</evidence>
<dbReference type="EMBL" id="BLLA01000001">
    <property type="protein sequence ID" value="GFG98633.1"/>
    <property type="molecule type" value="Genomic_DNA"/>
</dbReference>